<dbReference type="SUPFAM" id="SSF52833">
    <property type="entry name" value="Thioredoxin-like"/>
    <property type="match status" value="1"/>
</dbReference>
<dbReference type="InterPro" id="IPR013766">
    <property type="entry name" value="Thioredoxin_domain"/>
</dbReference>
<accession>A0AAV5VBH0</accession>
<comment type="catalytic activity">
    <reaction evidence="7">
        <text>[protein]-dithiol + NADP(+) = [protein]-disulfide + NADPH + H(+)</text>
        <dbReference type="Rhea" id="RHEA:18753"/>
        <dbReference type="Rhea" id="RHEA-COMP:10593"/>
        <dbReference type="Rhea" id="RHEA-COMP:10594"/>
        <dbReference type="ChEBI" id="CHEBI:15378"/>
        <dbReference type="ChEBI" id="CHEBI:29950"/>
        <dbReference type="ChEBI" id="CHEBI:50058"/>
        <dbReference type="ChEBI" id="CHEBI:57783"/>
        <dbReference type="ChEBI" id="CHEBI:58349"/>
        <dbReference type="EC" id="1.8.1.8"/>
    </reaction>
</comment>
<dbReference type="GO" id="GO:0047134">
    <property type="term" value="F:protein-disulfide reductase [NAD(P)H] activity"/>
    <property type="evidence" value="ECO:0007669"/>
    <property type="project" value="UniProtKB-EC"/>
</dbReference>
<dbReference type="PANTHER" id="PTHR13871:SF103">
    <property type="entry name" value="THIOREDOXIN DOMAIN-CONTAINING PROTEIN"/>
    <property type="match status" value="1"/>
</dbReference>
<proteinExistence type="inferred from homology"/>
<comment type="catalytic activity">
    <reaction evidence="6">
        <text>[protein]-dithiol + NAD(+) = [protein]-disulfide + NADH + H(+)</text>
        <dbReference type="Rhea" id="RHEA:18749"/>
        <dbReference type="Rhea" id="RHEA-COMP:10593"/>
        <dbReference type="Rhea" id="RHEA-COMP:10594"/>
        <dbReference type="ChEBI" id="CHEBI:15378"/>
        <dbReference type="ChEBI" id="CHEBI:29950"/>
        <dbReference type="ChEBI" id="CHEBI:50058"/>
        <dbReference type="ChEBI" id="CHEBI:57540"/>
        <dbReference type="ChEBI" id="CHEBI:57945"/>
        <dbReference type="EC" id="1.8.1.8"/>
    </reaction>
</comment>
<dbReference type="InterPro" id="IPR036249">
    <property type="entry name" value="Thioredoxin-like_sf"/>
</dbReference>
<evidence type="ECO:0000256" key="1">
    <source>
        <dbReference type="ARBA" id="ARBA00012612"/>
    </source>
</evidence>
<comment type="similarity">
    <text evidence="5">Belongs to the nucleoredoxin family.</text>
</comment>
<comment type="caution">
    <text evidence="9">The sequence shown here is derived from an EMBL/GenBank/DDBJ whole genome shotgun (WGS) entry which is preliminary data.</text>
</comment>
<evidence type="ECO:0000259" key="8">
    <source>
        <dbReference type="PROSITE" id="PS51352"/>
    </source>
</evidence>
<evidence type="ECO:0000313" key="10">
    <source>
        <dbReference type="Proteomes" id="UP001432322"/>
    </source>
</evidence>
<dbReference type="AlphaFoldDB" id="A0AAV5VBH0"/>
<dbReference type="InterPro" id="IPR012336">
    <property type="entry name" value="Thioredoxin-like_fold"/>
</dbReference>
<dbReference type="CDD" id="cd02964">
    <property type="entry name" value="TryX_like_family"/>
    <property type="match status" value="1"/>
</dbReference>
<sequence>MASVFAGAKLYKNGGDGKVLDASVLEGKTLGLYFSAHWCPPCRNFTPLLKDFHAELEDDGEFEIVFVSFDRNETDLNNYLKEAHGNWYYLALGDELIQSLSAKYEVSGIPALIILKPNGELVTKNGRADVQAKPPPQALKAWTA</sequence>
<reference evidence="9" key="1">
    <citation type="submission" date="2023-10" db="EMBL/GenBank/DDBJ databases">
        <title>Genome assembly of Pristionchus species.</title>
        <authorList>
            <person name="Yoshida K."/>
            <person name="Sommer R.J."/>
        </authorList>
    </citation>
    <scope>NUCLEOTIDE SEQUENCE</scope>
    <source>
        <strain evidence="9">RS5133</strain>
    </source>
</reference>
<evidence type="ECO:0000256" key="4">
    <source>
        <dbReference type="ARBA" id="ARBA00023027"/>
    </source>
</evidence>
<keyword evidence="3" id="KW-0560">Oxidoreductase</keyword>
<dbReference type="Pfam" id="PF13905">
    <property type="entry name" value="Thioredoxin_8"/>
    <property type="match status" value="1"/>
</dbReference>
<evidence type="ECO:0000256" key="7">
    <source>
        <dbReference type="ARBA" id="ARBA00047804"/>
    </source>
</evidence>
<feature type="domain" description="Thioredoxin" evidence="8">
    <location>
        <begin position="1"/>
        <end position="144"/>
    </location>
</feature>
<evidence type="ECO:0000256" key="6">
    <source>
        <dbReference type="ARBA" id="ARBA00047388"/>
    </source>
</evidence>
<dbReference type="InterPro" id="IPR052259">
    <property type="entry name" value="Nucleoredoxin-like"/>
</dbReference>
<dbReference type="Gene3D" id="3.40.30.10">
    <property type="entry name" value="Glutaredoxin"/>
    <property type="match status" value="1"/>
</dbReference>
<dbReference type="EC" id="1.8.1.8" evidence="1"/>
<keyword evidence="2" id="KW-0677">Repeat</keyword>
<evidence type="ECO:0000313" key="9">
    <source>
        <dbReference type="EMBL" id="GMT16804.1"/>
    </source>
</evidence>
<organism evidence="9 10">
    <name type="scientific">Pristionchus fissidentatus</name>
    <dbReference type="NCBI Taxonomy" id="1538716"/>
    <lineage>
        <taxon>Eukaryota</taxon>
        <taxon>Metazoa</taxon>
        <taxon>Ecdysozoa</taxon>
        <taxon>Nematoda</taxon>
        <taxon>Chromadorea</taxon>
        <taxon>Rhabditida</taxon>
        <taxon>Rhabditina</taxon>
        <taxon>Diplogasteromorpha</taxon>
        <taxon>Diplogasteroidea</taxon>
        <taxon>Neodiplogasteridae</taxon>
        <taxon>Pristionchus</taxon>
    </lineage>
</organism>
<keyword evidence="4" id="KW-0520">NAD</keyword>
<keyword evidence="10" id="KW-1185">Reference proteome</keyword>
<dbReference type="PANTHER" id="PTHR13871">
    <property type="entry name" value="THIOREDOXIN"/>
    <property type="match status" value="1"/>
</dbReference>
<evidence type="ECO:0000256" key="3">
    <source>
        <dbReference type="ARBA" id="ARBA00023002"/>
    </source>
</evidence>
<evidence type="ECO:0000256" key="5">
    <source>
        <dbReference type="ARBA" id="ARBA00025782"/>
    </source>
</evidence>
<dbReference type="EMBL" id="BTSY01000002">
    <property type="protein sequence ID" value="GMT16804.1"/>
    <property type="molecule type" value="Genomic_DNA"/>
</dbReference>
<dbReference type="PROSITE" id="PS51352">
    <property type="entry name" value="THIOREDOXIN_2"/>
    <property type="match status" value="1"/>
</dbReference>
<name>A0AAV5VBH0_9BILA</name>
<evidence type="ECO:0000256" key="2">
    <source>
        <dbReference type="ARBA" id="ARBA00022737"/>
    </source>
</evidence>
<protein>
    <recommendedName>
        <fullName evidence="1">protein-disulfide reductase</fullName>
        <ecNumber evidence="1">1.8.1.8</ecNumber>
    </recommendedName>
</protein>
<gene>
    <name evidence="9" type="ORF">PFISCL1PPCAC_8101</name>
</gene>
<dbReference type="Proteomes" id="UP001432322">
    <property type="component" value="Unassembled WGS sequence"/>
</dbReference>